<evidence type="ECO:0000256" key="1">
    <source>
        <dbReference type="ARBA" id="ARBA00022670"/>
    </source>
</evidence>
<proteinExistence type="predicted"/>
<gene>
    <name evidence="9" type="primary">pol</name>
    <name evidence="9" type="ORF">EVAR_64170_1</name>
</gene>
<dbReference type="AlphaFoldDB" id="A0A4C1ZQZ7"/>
<dbReference type="PROSITE" id="PS50878">
    <property type="entry name" value="RT_POL"/>
    <property type="match status" value="1"/>
</dbReference>
<dbReference type="STRING" id="151549.A0A4C1ZQZ7"/>
<evidence type="ECO:0000259" key="8">
    <source>
        <dbReference type="PROSITE" id="PS50878"/>
    </source>
</evidence>
<evidence type="ECO:0000256" key="4">
    <source>
        <dbReference type="ARBA" id="ARBA00022722"/>
    </source>
</evidence>
<organism evidence="9 10">
    <name type="scientific">Eumeta variegata</name>
    <name type="common">Bagworm moth</name>
    <name type="synonym">Eumeta japonica</name>
    <dbReference type="NCBI Taxonomy" id="151549"/>
    <lineage>
        <taxon>Eukaryota</taxon>
        <taxon>Metazoa</taxon>
        <taxon>Ecdysozoa</taxon>
        <taxon>Arthropoda</taxon>
        <taxon>Hexapoda</taxon>
        <taxon>Insecta</taxon>
        <taxon>Pterygota</taxon>
        <taxon>Neoptera</taxon>
        <taxon>Endopterygota</taxon>
        <taxon>Lepidoptera</taxon>
        <taxon>Glossata</taxon>
        <taxon>Ditrysia</taxon>
        <taxon>Tineoidea</taxon>
        <taxon>Psychidae</taxon>
        <taxon>Oiketicinae</taxon>
        <taxon>Eumeta</taxon>
    </lineage>
</organism>
<keyword evidence="2" id="KW-0808">Transferase</keyword>
<keyword evidence="5" id="KW-0255">Endonuclease</keyword>
<keyword evidence="10" id="KW-1185">Reference proteome</keyword>
<dbReference type="Pfam" id="PF00078">
    <property type="entry name" value="RVT_1"/>
    <property type="match status" value="1"/>
</dbReference>
<dbReference type="CDD" id="cd01647">
    <property type="entry name" value="RT_LTR"/>
    <property type="match status" value="1"/>
</dbReference>
<evidence type="ECO:0000256" key="7">
    <source>
        <dbReference type="ARBA" id="ARBA00022918"/>
    </source>
</evidence>
<evidence type="ECO:0000256" key="2">
    <source>
        <dbReference type="ARBA" id="ARBA00022679"/>
    </source>
</evidence>
<keyword evidence="7" id="KW-0695">RNA-directed DNA polymerase</keyword>
<dbReference type="InterPro" id="IPR043502">
    <property type="entry name" value="DNA/RNA_pol_sf"/>
</dbReference>
<protein>
    <submittedName>
        <fullName evidence="9">Retrovirus-related Pol polyprotein from transposon 297</fullName>
    </submittedName>
</protein>
<sequence>MQTLKDYFPLPLITDQIDKLGKSQYFTCLDMTAGFHGIPIAPDSIEKTAFITPDGQFEYLHMPFGLCNASFIYQRAINSALGDYKDKIALVYVDDILVTSQTI</sequence>
<dbReference type="FunFam" id="3.10.10.10:FF:000007">
    <property type="entry name" value="Retrovirus-related Pol polyprotein from transposon 17.6-like Protein"/>
    <property type="match status" value="1"/>
</dbReference>
<keyword evidence="4" id="KW-0540">Nuclease</keyword>
<keyword evidence="1" id="KW-0645">Protease</keyword>
<keyword evidence="6" id="KW-0378">Hydrolase</keyword>
<evidence type="ECO:0000313" key="10">
    <source>
        <dbReference type="Proteomes" id="UP000299102"/>
    </source>
</evidence>
<dbReference type="InterPro" id="IPR043128">
    <property type="entry name" value="Rev_trsase/Diguanyl_cyclase"/>
</dbReference>
<dbReference type="PANTHER" id="PTHR24559:SF435">
    <property type="entry name" value="RIBONUCLEASE H"/>
    <property type="match status" value="1"/>
</dbReference>
<accession>A0A4C1ZQZ7</accession>
<name>A0A4C1ZQZ7_EUMVA</name>
<dbReference type="EMBL" id="BGZK01002065">
    <property type="protein sequence ID" value="GBP90188.1"/>
    <property type="molecule type" value="Genomic_DNA"/>
</dbReference>
<dbReference type="GO" id="GO:0004519">
    <property type="term" value="F:endonuclease activity"/>
    <property type="evidence" value="ECO:0007669"/>
    <property type="project" value="UniProtKB-KW"/>
</dbReference>
<dbReference type="GO" id="GO:0006508">
    <property type="term" value="P:proteolysis"/>
    <property type="evidence" value="ECO:0007669"/>
    <property type="project" value="UniProtKB-KW"/>
</dbReference>
<keyword evidence="3" id="KW-0548">Nucleotidyltransferase</keyword>
<reference evidence="9 10" key="1">
    <citation type="journal article" date="2019" name="Commun. Biol.">
        <title>The bagworm genome reveals a unique fibroin gene that provides high tensile strength.</title>
        <authorList>
            <person name="Kono N."/>
            <person name="Nakamura H."/>
            <person name="Ohtoshi R."/>
            <person name="Tomita M."/>
            <person name="Numata K."/>
            <person name="Arakawa K."/>
        </authorList>
    </citation>
    <scope>NUCLEOTIDE SEQUENCE [LARGE SCALE GENOMIC DNA]</scope>
</reference>
<dbReference type="GO" id="GO:0003964">
    <property type="term" value="F:RNA-directed DNA polymerase activity"/>
    <property type="evidence" value="ECO:0007669"/>
    <property type="project" value="UniProtKB-KW"/>
</dbReference>
<evidence type="ECO:0000256" key="5">
    <source>
        <dbReference type="ARBA" id="ARBA00022759"/>
    </source>
</evidence>
<evidence type="ECO:0000313" key="9">
    <source>
        <dbReference type="EMBL" id="GBP90188.1"/>
    </source>
</evidence>
<comment type="caution">
    <text evidence="9">The sequence shown here is derived from an EMBL/GenBank/DDBJ whole genome shotgun (WGS) entry which is preliminary data.</text>
</comment>
<feature type="domain" description="Reverse transcriptase" evidence="8">
    <location>
        <begin position="1"/>
        <end position="103"/>
    </location>
</feature>
<dbReference type="InterPro" id="IPR053134">
    <property type="entry name" value="RNA-dir_DNA_polymerase"/>
</dbReference>
<dbReference type="GO" id="GO:0008233">
    <property type="term" value="F:peptidase activity"/>
    <property type="evidence" value="ECO:0007669"/>
    <property type="project" value="UniProtKB-KW"/>
</dbReference>
<dbReference type="PANTHER" id="PTHR24559">
    <property type="entry name" value="TRANSPOSON TY3-I GAG-POL POLYPROTEIN"/>
    <property type="match status" value="1"/>
</dbReference>
<dbReference type="Proteomes" id="UP000299102">
    <property type="component" value="Unassembled WGS sequence"/>
</dbReference>
<dbReference type="SUPFAM" id="SSF56672">
    <property type="entry name" value="DNA/RNA polymerases"/>
    <property type="match status" value="1"/>
</dbReference>
<dbReference type="Gene3D" id="3.30.70.270">
    <property type="match status" value="1"/>
</dbReference>
<evidence type="ECO:0000256" key="3">
    <source>
        <dbReference type="ARBA" id="ARBA00022695"/>
    </source>
</evidence>
<dbReference type="InterPro" id="IPR000477">
    <property type="entry name" value="RT_dom"/>
</dbReference>
<evidence type="ECO:0000256" key="6">
    <source>
        <dbReference type="ARBA" id="ARBA00022801"/>
    </source>
</evidence>
<dbReference type="OrthoDB" id="417598at2759"/>